<evidence type="ECO:0000313" key="2">
    <source>
        <dbReference type="Proteomes" id="UP001202248"/>
    </source>
</evidence>
<dbReference type="SUPFAM" id="SSF50800">
    <property type="entry name" value="PK beta-barrel domain-like"/>
    <property type="match status" value="1"/>
</dbReference>
<evidence type="ECO:0000313" key="1">
    <source>
        <dbReference type="EMBL" id="MCH5599477.1"/>
    </source>
</evidence>
<accession>A0ABS9SM88</accession>
<gene>
    <name evidence="1" type="ORF">MKP09_16985</name>
</gene>
<dbReference type="GO" id="GO:0016301">
    <property type="term" value="F:kinase activity"/>
    <property type="evidence" value="ECO:0007669"/>
    <property type="project" value="UniProtKB-KW"/>
</dbReference>
<protein>
    <submittedName>
        <fullName evidence="1">Pyruvate kinase</fullName>
    </submittedName>
</protein>
<reference evidence="1 2" key="1">
    <citation type="submission" date="2022-02" db="EMBL/GenBank/DDBJ databases">
        <authorList>
            <person name="Min J."/>
        </authorList>
    </citation>
    <scope>NUCLEOTIDE SEQUENCE [LARGE SCALE GENOMIC DNA]</scope>
    <source>
        <strain evidence="1 2">GR10-1</strain>
    </source>
</reference>
<organism evidence="1 2">
    <name type="scientific">Niabella ginsengisoli</name>
    <dbReference type="NCBI Taxonomy" id="522298"/>
    <lineage>
        <taxon>Bacteria</taxon>
        <taxon>Pseudomonadati</taxon>
        <taxon>Bacteroidota</taxon>
        <taxon>Chitinophagia</taxon>
        <taxon>Chitinophagales</taxon>
        <taxon>Chitinophagaceae</taxon>
        <taxon>Niabella</taxon>
    </lineage>
</organism>
<dbReference type="InterPro" id="IPR011037">
    <property type="entry name" value="Pyrv_Knase-like_insert_dom_sf"/>
</dbReference>
<proteinExistence type="predicted"/>
<sequence>MAKKLASKKKPLQKLYRRLRKHSKQKLYIHYPNFHKDVKVGNKIMIDDGKLGSDCKKNIT</sequence>
<keyword evidence="2" id="KW-1185">Reference proteome</keyword>
<dbReference type="Proteomes" id="UP001202248">
    <property type="component" value="Unassembled WGS sequence"/>
</dbReference>
<keyword evidence="1" id="KW-0418">Kinase</keyword>
<comment type="caution">
    <text evidence="1">The sequence shown here is derived from an EMBL/GenBank/DDBJ whole genome shotgun (WGS) entry which is preliminary data.</text>
</comment>
<keyword evidence="1" id="KW-0670">Pyruvate</keyword>
<name>A0ABS9SM88_9BACT</name>
<dbReference type="InterPro" id="IPR015806">
    <property type="entry name" value="Pyrv_Knase_insert_dom_sf"/>
</dbReference>
<dbReference type="Gene3D" id="2.40.33.10">
    <property type="entry name" value="PK beta-barrel domain-like"/>
    <property type="match status" value="1"/>
</dbReference>
<dbReference type="EMBL" id="JAKWBL010000004">
    <property type="protein sequence ID" value="MCH5599477.1"/>
    <property type="molecule type" value="Genomic_DNA"/>
</dbReference>
<keyword evidence="1" id="KW-0808">Transferase</keyword>